<keyword evidence="14" id="KW-1185">Reference proteome</keyword>
<feature type="domain" description="Signal transduction histidine kinase subgroup 3 dimerisation and phosphoacceptor" evidence="10">
    <location>
        <begin position="187"/>
        <end position="252"/>
    </location>
</feature>
<evidence type="ECO:0000256" key="7">
    <source>
        <dbReference type="ARBA" id="ARBA00022840"/>
    </source>
</evidence>
<keyword evidence="6 11" id="KW-0418">Kinase</keyword>
<dbReference type="RefSeq" id="WP_179650219.1">
    <property type="nucleotide sequence ID" value="NZ_CP022295.1"/>
</dbReference>
<name>A0A7Y9ZL39_9ACTN</name>
<keyword evidence="3" id="KW-0597">Phosphoprotein</keyword>
<evidence type="ECO:0000256" key="2">
    <source>
        <dbReference type="ARBA" id="ARBA00012438"/>
    </source>
</evidence>
<evidence type="ECO:0000256" key="9">
    <source>
        <dbReference type="SAM" id="Phobius"/>
    </source>
</evidence>
<dbReference type="Proteomes" id="UP000662818">
    <property type="component" value="Chromosome"/>
</dbReference>
<keyword evidence="9" id="KW-0472">Membrane</keyword>
<reference evidence="12 14" key="1">
    <citation type="submission" date="2017-06" db="EMBL/GenBank/DDBJ databases">
        <title>Complete Genome Sequence of the Soil Carbazole-Degrading Bacterium Nocardioides aromaticivorans IC177.</title>
        <authorList>
            <person name="Vejarano F."/>
            <person name="Suzuki-Minakuchi C."/>
            <person name="Ohtsubo Y."/>
            <person name="Tsuda M."/>
            <person name="Okada K."/>
            <person name="Nojiri H."/>
        </authorList>
    </citation>
    <scope>NUCLEOTIDE SEQUENCE [LARGE SCALE GENOMIC DNA]</scope>
    <source>
        <strain evidence="12 14">IC177</strain>
    </source>
</reference>
<keyword evidence="4" id="KW-0808">Transferase</keyword>
<gene>
    <name evidence="11" type="ORF">BJ993_003448</name>
    <name evidence="12" type="ORF">CFH99_07590</name>
</gene>
<dbReference type="EMBL" id="CP022295">
    <property type="protein sequence ID" value="QSR25487.1"/>
    <property type="molecule type" value="Genomic_DNA"/>
</dbReference>
<dbReference type="Proteomes" id="UP000562045">
    <property type="component" value="Unassembled WGS sequence"/>
</dbReference>
<feature type="transmembrane region" description="Helical" evidence="9">
    <location>
        <begin position="20"/>
        <end position="39"/>
    </location>
</feature>
<feature type="transmembrane region" description="Helical" evidence="9">
    <location>
        <begin position="46"/>
        <end position="64"/>
    </location>
</feature>
<sequence>MDQPVPEEYQPRLRWYGHLWRYALALALGLLVWSPVMDAQLDRHPLLFWTDLLVGLLAFVLVAFRRRWPFAIAVVTILMAPLSSLSAGPAALATVSLATRRRWWQVITVGVLNVVFSLVYYAVQPSDADSVDPWWLNLAVTVAVVLAITAWGMFIGSRRELLWTLRQRAETAEAERDLRASQARSTERARIAREMHDVLAHRISQISMHAGALTFRDDLSADEMRSSLAVIQDKAHEALTDLREVLGVLRDDEAAAPLTGPQPTYDDLGRLVADARAAGAVIEYDDRLAGHEPPPAAVGRTVFRIVQEGITNATKHAPAATLRVEVGGSPTEGVDVVLRNALGFGPTRTPGAGLGLVGLAERAELRGGWLAHGVEDQSPGGPAQGSFVLRAWLPWSSDETGGRPTGEPE</sequence>
<dbReference type="GO" id="GO:0000155">
    <property type="term" value="F:phosphorelay sensor kinase activity"/>
    <property type="evidence" value="ECO:0007669"/>
    <property type="project" value="InterPro"/>
</dbReference>
<dbReference type="GO" id="GO:0005524">
    <property type="term" value="F:ATP binding"/>
    <property type="evidence" value="ECO:0007669"/>
    <property type="project" value="UniProtKB-KW"/>
</dbReference>
<keyword evidence="5" id="KW-0547">Nucleotide-binding</keyword>
<dbReference type="Gene3D" id="1.20.5.1930">
    <property type="match status" value="1"/>
</dbReference>
<dbReference type="CDD" id="cd16917">
    <property type="entry name" value="HATPase_UhpB-NarQ-NarX-like"/>
    <property type="match status" value="1"/>
</dbReference>
<protein>
    <recommendedName>
        <fullName evidence="2">histidine kinase</fullName>
        <ecNumber evidence="2">2.7.13.3</ecNumber>
    </recommendedName>
</protein>
<evidence type="ECO:0000259" key="10">
    <source>
        <dbReference type="Pfam" id="PF07730"/>
    </source>
</evidence>
<proteinExistence type="predicted"/>
<evidence type="ECO:0000256" key="1">
    <source>
        <dbReference type="ARBA" id="ARBA00000085"/>
    </source>
</evidence>
<feature type="transmembrane region" description="Helical" evidence="9">
    <location>
        <begin position="135"/>
        <end position="156"/>
    </location>
</feature>
<dbReference type="PANTHER" id="PTHR24421">
    <property type="entry name" value="NITRATE/NITRITE SENSOR PROTEIN NARX-RELATED"/>
    <property type="match status" value="1"/>
</dbReference>
<keyword evidence="7" id="KW-0067">ATP-binding</keyword>
<evidence type="ECO:0000313" key="12">
    <source>
        <dbReference type="EMBL" id="QSR25487.1"/>
    </source>
</evidence>
<dbReference type="Gene3D" id="3.30.565.10">
    <property type="entry name" value="Histidine kinase-like ATPase, C-terminal domain"/>
    <property type="match status" value="1"/>
</dbReference>
<dbReference type="GO" id="GO:0016020">
    <property type="term" value="C:membrane"/>
    <property type="evidence" value="ECO:0007669"/>
    <property type="project" value="InterPro"/>
</dbReference>
<feature type="transmembrane region" description="Helical" evidence="9">
    <location>
        <begin position="103"/>
        <end position="123"/>
    </location>
</feature>
<evidence type="ECO:0000256" key="8">
    <source>
        <dbReference type="ARBA" id="ARBA00023012"/>
    </source>
</evidence>
<dbReference type="InterPro" id="IPR050482">
    <property type="entry name" value="Sensor_HK_TwoCompSys"/>
</dbReference>
<evidence type="ECO:0000313" key="13">
    <source>
        <dbReference type="Proteomes" id="UP000562045"/>
    </source>
</evidence>
<dbReference type="EMBL" id="JACBZM010000001">
    <property type="protein sequence ID" value="NYI46368.1"/>
    <property type="molecule type" value="Genomic_DNA"/>
</dbReference>
<dbReference type="InterPro" id="IPR036890">
    <property type="entry name" value="HATPase_C_sf"/>
</dbReference>
<evidence type="ECO:0000256" key="3">
    <source>
        <dbReference type="ARBA" id="ARBA00022553"/>
    </source>
</evidence>
<dbReference type="Pfam" id="PF07730">
    <property type="entry name" value="HisKA_3"/>
    <property type="match status" value="1"/>
</dbReference>
<dbReference type="EC" id="2.7.13.3" evidence="2"/>
<keyword evidence="9" id="KW-0812">Transmembrane</keyword>
<evidence type="ECO:0000313" key="14">
    <source>
        <dbReference type="Proteomes" id="UP000662818"/>
    </source>
</evidence>
<reference evidence="11 13" key="2">
    <citation type="submission" date="2020-07" db="EMBL/GenBank/DDBJ databases">
        <title>Sequencing the genomes of 1000 actinobacteria strains.</title>
        <authorList>
            <person name="Klenk H.-P."/>
        </authorList>
    </citation>
    <scope>NUCLEOTIDE SEQUENCE [LARGE SCALE GENOMIC DNA]</scope>
    <source>
        <strain evidence="11 13">DSM 15131</strain>
    </source>
</reference>
<dbReference type="InterPro" id="IPR011712">
    <property type="entry name" value="Sig_transdc_His_kin_sub3_dim/P"/>
</dbReference>
<dbReference type="PANTHER" id="PTHR24421:SF10">
    <property type="entry name" value="NITRATE_NITRITE SENSOR PROTEIN NARQ"/>
    <property type="match status" value="1"/>
</dbReference>
<feature type="transmembrane region" description="Helical" evidence="9">
    <location>
        <begin position="70"/>
        <end position="91"/>
    </location>
</feature>
<dbReference type="AlphaFoldDB" id="A0A7Y9ZL39"/>
<keyword evidence="9" id="KW-1133">Transmembrane helix</keyword>
<evidence type="ECO:0000256" key="6">
    <source>
        <dbReference type="ARBA" id="ARBA00022777"/>
    </source>
</evidence>
<dbReference type="GO" id="GO:0046983">
    <property type="term" value="F:protein dimerization activity"/>
    <property type="evidence" value="ECO:0007669"/>
    <property type="project" value="InterPro"/>
</dbReference>
<comment type="catalytic activity">
    <reaction evidence="1">
        <text>ATP + protein L-histidine = ADP + protein N-phospho-L-histidine.</text>
        <dbReference type="EC" id="2.7.13.3"/>
    </reaction>
</comment>
<keyword evidence="8" id="KW-0902">Two-component regulatory system</keyword>
<evidence type="ECO:0000313" key="11">
    <source>
        <dbReference type="EMBL" id="NYI46368.1"/>
    </source>
</evidence>
<accession>A0A7Y9ZL39</accession>
<evidence type="ECO:0000256" key="4">
    <source>
        <dbReference type="ARBA" id="ARBA00022679"/>
    </source>
</evidence>
<evidence type="ECO:0000256" key="5">
    <source>
        <dbReference type="ARBA" id="ARBA00022741"/>
    </source>
</evidence>
<dbReference type="SUPFAM" id="SSF55874">
    <property type="entry name" value="ATPase domain of HSP90 chaperone/DNA topoisomerase II/histidine kinase"/>
    <property type="match status" value="1"/>
</dbReference>
<organism evidence="11 13">
    <name type="scientific">Nocardioides aromaticivorans</name>
    <dbReference type="NCBI Taxonomy" id="200618"/>
    <lineage>
        <taxon>Bacteria</taxon>
        <taxon>Bacillati</taxon>
        <taxon>Actinomycetota</taxon>
        <taxon>Actinomycetes</taxon>
        <taxon>Propionibacteriales</taxon>
        <taxon>Nocardioidaceae</taxon>
        <taxon>Nocardioides</taxon>
    </lineage>
</organism>